<feature type="region of interest" description="Disordered" evidence="3">
    <location>
        <begin position="42"/>
        <end position="90"/>
    </location>
</feature>
<dbReference type="GO" id="GO:0019062">
    <property type="term" value="P:virion attachment to host cell"/>
    <property type="evidence" value="ECO:0007669"/>
    <property type="project" value="InterPro"/>
</dbReference>
<sequence>MGCTEQNYCAADLADYVLGCVQHYVFAVASIDAAGNITDLRPKGTLNDQAASDALKKHEQSRNHPDASTSEKGFVRLSSETNSDSEAMAVTPKALKAVNGECKWPRSGITKSERPCPEWRYQCHFTGYF</sequence>
<dbReference type="GO" id="GO:0046718">
    <property type="term" value="P:symbiont entry into host cell"/>
    <property type="evidence" value="ECO:0007669"/>
    <property type="project" value="InterPro"/>
</dbReference>
<dbReference type="Pfam" id="PF03406">
    <property type="entry name" value="Phage_fiber_2"/>
    <property type="match status" value="1"/>
</dbReference>
<dbReference type="Proteomes" id="UP000250991">
    <property type="component" value="Unassembled WGS sequence"/>
</dbReference>
<organism evidence="4 5">
    <name type="scientific">Escherichia coli</name>
    <dbReference type="NCBI Taxonomy" id="562"/>
    <lineage>
        <taxon>Bacteria</taxon>
        <taxon>Pseudomonadati</taxon>
        <taxon>Pseudomonadota</taxon>
        <taxon>Gammaproteobacteria</taxon>
        <taxon>Enterobacterales</taxon>
        <taxon>Enterobacteriaceae</taxon>
        <taxon>Escherichia</taxon>
    </lineage>
</organism>
<reference evidence="4 5" key="1">
    <citation type="submission" date="2018-06" db="EMBL/GenBank/DDBJ databases">
        <authorList>
            <consortium name="Pathogen Informatics"/>
            <person name="Doyle S."/>
        </authorList>
    </citation>
    <scope>NUCLEOTIDE SEQUENCE [LARGE SCALE GENOMIC DNA]</scope>
    <source>
        <strain evidence="4 5">NCTC8009</strain>
    </source>
</reference>
<protein>
    <submittedName>
        <fullName evidence="4">Side tail fiber protein</fullName>
    </submittedName>
</protein>
<evidence type="ECO:0000256" key="3">
    <source>
        <dbReference type="SAM" id="MobiDB-lite"/>
    </source>
</evidence>
<dbReference type="PANTHER" id="PTHR35191">
    <property type="entry name" value="PROPHAGE SIDE TAIL FIBER PROTEIN HOMOLOG STFQ-RELATED"/>
    <property type="match status" value="1"/>
</dbReference>
<comment type="subcellular location">
    <subcellularLocation>
        <location evidence="1">Virion</location>
    </subcellularLocation>
</comment>
<dbReference type="PANTHER" id="PTHR35191:SF1">
    <property type="entry name" value="PROPHAGE SIDE TAIL FIBER PROTEIN HOMOLOG STFQ-RELATED"/>
    <property type="match status" value="1"/>
</dbReference>
<evidence type="ECO:0000256" key="2">
    <source>
        <dbReference type="ARBA" id="ARBA00022581"/>
    </source>
</evidence>
<dbReference type="EMBL" id="UARW01000010">
    <property type="protein sequence ID" value="SQD04848.1"/>
    <property type="molecule type" value="Genomic_DNA"/>
</dbReference>
<dbReference type="InterPro" id="IPR051934">
    <property type="entry name" value="Phage_Tail_Fiber_Structural"/>
</dbReference>
<evidence type="ECO:0000313" key="5">
    <source>
        <dbReference type="Proteomes" id="UP000250991"/>
    </source>
</evidence>
<name>A0A2X3JKK2_ECOLX</name>
<dbReference type="InterPro" id="IPR005068">
    <property type="entry name" value="Phage_lambda_Stf-r2"/>
</dbReference>
<evidence type="ECO:0000256" key="1">
    <source>
        <dbReference type="ARBA" id="ARBA00004328"/>
    </source>
</evidence>
<dbReference type="AlphaFoldDB" id="A0A2X3JKK2"/>
<proteinExistence type="predicted"/>
<gene>
    <name evidence="4" type="ORF">NCTC8009_05391</name>
</gene>
<evidence type="ECO:0000313" key="4">
    <source>
        <dbReference type="EMBL" id="SQD04848.1"/>
    </source>
</evidence>
<keyword evidence="2" id="KW-0945">Host-virus interaction</keyword>
<accession>A0A2X3JKK2</accession>
<feature type="compositionally biased region" description="Basic and acidic residues" evidence="3">
    <location>
        <begin position="54"/>
        <end position="65"/>
    </location>
</feature>